<feature type="compositionally biased region" description="Basic and acidic residues" evidence="9">
    <location>
        <begin position="469"/>
        <end position="480"/>
    </location>
</feature>
<dbReference type="Gene3D" id="1.10.287.130">
    <property type="match status" value="1"/>
</dbReference>
<dbReference type="SUPFAM" id="SSF55874">
    <property type="entry name" value="ATPase domain of HSP90 chaperone/DNA topoisomerase II/histidine kinase"/>
    <property type="match status" value="1"/>
</dbReference>
<comment type="caution">
    <text evidence="12">The sequence shown here is derived from an EMBL/GenBank/DDBJ whole genome shotgun (WGS) entry which is preliminary data.</text>
</comment>
<keyword evidence="10" id="KW-0812">Transmembrane</keyword>
<evidence type="ECO:0000256" key="6">
    <source>
        <dbReference type="ARBA" id="ARBA00022777"/>
    </source>
</evidence>
<dbReference type="Proteomes" id="UP000503820">
    <property type="component" value="Unassembled WGS sequence"/>
</dbReference>
<feature type="domain" description="Histidine kinase" evidence="11">
    <location>
        <begin position="232"/>
        <end position="450"/>
    </location>
</feature>
<dbReference type="InterPro" id="IPR036097">
    <property type="entry name" value="HisK_dim/P_sf"/>
</dbReference>
<dbReference type="EC" id="2.7.13.3" evidence="2"/>
<dbReference type="SUPFAM" id="SSF47384">
    <property type="entry name" value="Homodimeric domain of signal transducing histidine kinase"/>
    <property type="match status" value="1"/>
</dbReference>
<dbReference type="Pfam" id="PF02518">
    <property type="entry name" value="HATPase_c"/>
    <property type="match status" value="1"/>
</dbReference>
<proteinExistence type="predicted"/>
<dbReference type="InterPro" id="IPR005467">
    <property type="entry name" value="His_kinase_dom"/>
</dbReference>
<sequence>MTLTQHSHDSFRWLAARVILLSATPVGIVALTVGSLLFSAYGRDAQTPFGTLAQSVVSCVSTLPEAMERAKTTFPGAAVLYVDNGAVVLTEGGLPAPPATERALELAATLASAPDAGAQGTSGAPMLALHTANPPLPGSDAMAAVALNSLSSTTGALVIIMPLTSLFPQMQFAWGVTAIIGCVTIILLLYNSLVFSGFVQQRLSSEELRRRALERKMIEANRLSSLGTLAAGIAHEINNPLSIMTEEAGWIEDIIEDDLPRQELVGKVRTSAGVIRMQGARCREITHNLLSLSRQGVTSAGAVDINHMAEEVASLSRHRCLRQGVSLVLELQPDLPAAHAAQAHVQQILLNLLGNALDAMQEQQAGTLTVRSWAHKDAVFVSVRDTGPGMSESVRARIFEPFFTTKPSGKGTGLGLAICYGLARRNNGALSVFSREGEGATFVLALPRLKVDETALHEDNLDTMVPDSPEPKPRTEGGKA</sequence>
<dbReference type="RefSeq" id="WP_174409526.1">
    <property type="nucleotide sequence ID" value="NZ_BLVP01000007.1"/>
</dbReference>
<dbReference type="PROSITE" id="PS50109">
    <property type="entry name" value="HIS_KIN"/>
    <property type="match status" value="1"/>
</dbReference>
<keyword evidence="10" id="KW-0472">Membrane</keyword>
<comment type="catalytic activity">
    <reaction evidence="1">
        <text>ATP + protein L-histidine = ADP + protein N-phospho-L-histidine.</text>
        <dbReference type="EC" id="2.7.13.3"/>
    </reaction>
</comment>
<dbReference type="GO" id="GO:0005524">
    <property type="term" value="F:ATP binding"/>
    <property type="evidence" value="ECO:0007669"/>
    <property type="project" value="UniProtKB-KW"/>
</dbReference>
<keyword evidence="7" id="KW-0067">ATP-binding</keyword>
<evidence type="ECO:0000256" key="5">
    <source>
        <dbReference type="ARBA" id="ARBA00022741"/>
    </source>
</evidence>
<evidence type="ECO:0000256" key="8">
    <source>
        <dbReference type="ARBA" id="ARBA00023012"/>
    </source>
</evidence>
<evidence type="ECO:0000313" key="12">
    <source>
        <dbReference type="EMBL" id="GFM36876.1"/>
    </source>
</evidence>
<accession>A0A7J0BT33</accession>
<feature type="transmembrane region" description="Helical" evidence="10">
    <location>
        <begin position="172"/>
        <end position="199"/>
    </location>
</feature>
<evidence type="ECO:0000256" key="10">
    <source>
        <dbReference type="SAM" id="Phobius"/>
    </source>
</evidence>
<evidence type="ECO:0000256" key="7">
    <source>
        <dbReference type="ARBA" id="ARBA00022840"/>
    </source>
</evidence>
<name>A0A7J0BT33_9BACT</name>
<dbReference type="PANTHER" id="PTHR43065:SF46">
    <property type="entry name" value="C4-DICARBOXYLATE TRANSPORT SENSOR PROTEIN DCTB"/>
    <property type="match status" value="1"/>
</dbReference>
<dbReference type="Gene3D" id="3.30.565.10">
    <property type="entry name" value="Histidine kinase-like ATPase, C-terminal domain"/>
    <property type="match status" value="1"/>
</dbReference>
<dbReference type="CDD" id="cd00082">
    <property type="entry name" value="HisKA"/>
    <property type="match status" value="1"/>
</dbReference>
<evidence type="ECO:0000256" key="2">
    <source>
        <dbReference type="ARBA" id="ARBA00012438"/>
    </source>
</evidence>
<keyword evidence="5" id="KW-0547">Nucleotide-binding</keyword>
<keyword evidence="6" id="KW-0418">Kinase</keyword>
<evidence type="ECO:0000256" key="9">
    <source>
        <dbReference type="SAM" id="MobiDB-lite"/>
    </source>
</evidence>
<evidence type="ECO:0000256" key="1">
    <source>
        <dbReference type="ARBA" id="ARBA00000085"/>
    </source>
</evidence>
<keyword evidence="3" id="KW-0597">Phosphoprotein</keyword>
<feature type="region of interest" description="Disordered" evidence="9">
    <location>
        <begin position="457"/>
        <end position="480"/>
    </location>
</feature>
<feature type="transmembrane region" description="Helical" evidence="10">
    <location>
        <begin position="18"/>
        <end position="41"/>
    </location>
</feature>
<dbReference type="PANTHER" id="PTHR43065">
    <property type="entry name" value="SENSOR HISTIDINE KINASE"/>
    <property type="match status" value="1"/>
</dbReference>
<dbReference type="InterPro" id="IPR003594">
    <property type="entry name" value="HATPase_dom"/>
</dbReference>
<evidence type="ECO:0000256" key="3">
    <source>
        <dbReference type="ARBA" id="ARBA00022553"/>
    </source>
</evidence>
<dbReference type="SMART" id="SM00388">
    <property type="entry name" value="HisKA"/>
    <property type="match status" value="1"/>
</dbReference>
<reference evidence="12 13" key="1">
    <citation type="submission" date="2020-05" db="EMBL/GenBank/DDBJ databases">
        <title>Draft genome sequence of Desulfovibrio psychrotolerans JS1T.</title>
        <authorList>
            <person name="Ueno A."/>
            <person name="Tamazawa S."/>
            <person name="Tamamura S."/>
            <person name="Murakami T."/>
            <person name="Kiyama T."/>
            <person name="Inomata H."/>
            <person name="Amano Y."/>
            <person name="Miyakawa K."/>
            <person name="Tamaki H."/>
            <person name="Naganuma T."/>
            <person name="Kaneko K."/>
        </authorList>
    </citation>
    <scope>NUCLEOTIDE SEQUENCE [LARGE SCALE GENOMIC DNA]</scope>
    <source>
        <strain evidence="12 13">JS1</strain>
    </source>
</reference>
<keyword evidence="10" id="KW-1133">Transmembrane helix</keyword>
<feature type="transmembrane region" description="Helical" evidence="10">
    <location>
        <begin position="141"/>
        <end position="160"/>
    </location>
</feature>
<gene>
    <name evidence="12" type="ORF">DSM19430T_15600</name>
</gene>
<keyword evidence="13" id="KW-1185">Reference proteome</keyword>
<keyword evidence="4" id="KW-0808">Transferase</keyword>
<dbReference type="InterPro" id="IPR003661">
    <property type="entry name" value="HisK_dim/P_dom"/>
</dbReference>
<evidence type="ECO:0000256" key="4">
    <source>
        <dbReference type="ARBA" id="ARBA00022679"/>
    </source>
</evidence>
<keyword evidence="8" id="KW-0902">Two-component regulatory system</keyword>
<evidence type="ECO:0000313" key="13">
    <source>
        <dbReference type="Proteomes" id="UP000503820"/>
    </source>
</evidence>
<dbReference type="EMBL" id="BLVP01000007">
    <property type="protein sequence ID" value="GFM36876.1"/>
    <property type="molecule type" value="Genomic_DNA"/>
</dbReference>
<dbReference type="InterPro" id="IPR036890">
    <property type="entry name" value="HATPase_C_sf"/>
</dbReference>
<organism evidence="12 13">
    <name type="scientific">Desulfovibrio psychrotolerans</name>
    <dbReference type="NCBI Taxonomy" id="415242"/>
    <lineage>
        <taxon>Bacteria</taxon>
        <taxon>Pseudomonadati</taxon>
        <taxon>Thermodesulfobacteriota</taxon>
        <taxon>Desulfovibrionia</taxon>
        <taxon>Desulfovibrionales</taxon>
        <taxon>Desulfovibrionaceae</taxon>
        <taxon>Desulfovibrio</taxon>
    </lineage>
</organism>
<dbReference type="GO" id="GO:0000155">
    <property type="term" value="F:phosphorelay sensor kinase activity"/>
    <property type="evidence" value="ECO:0007669"/>
    <property type="project" value="InterPro"/>
</dbReference>
<dbReference type="AlphaFoldDB" id="A0A7J0BT33"/>
<evidence type="ECO:0000259" key="11">
    <source>
        <dbReference type="PROSITE" id="PS50109"/>
    </source>
</evidence>
<dbReference type="SMART" id="SM00387">
    <property type="entry name" value="HATPase_c"/>
    <property type="match status" value="1"/>
</dbReference>
<protein>
    <recommendedName>
        <fullName evidence="2">histidine kinase</fullName>
        <ecNumber evidence="2">2.7.13.3</ecNumber>
    </recommendedName>
</protein>
<dbReference type="PRINTS" id="PR00344">
    <property type="entry name" value="BCTRLSENSOR"/>
</dbReference>
<dbReference type="InterPro" id="IPR004358">
    <property type="entry name" value="Sig_transdc_His_kin-like_C"/>
</dbReference>